<proteinExistence type="predicted"/>
<name>A0A396H6P4_MEDTR</name>
<dbReference type="Proteomes" id="UP000265566">
    <property type="component" value="Chromosome 7"/>
</dbReference>
<dbReference type="Gramene" id="rna43177">
    <property type="protein sequence ID" value="RHN48458.1"/>
    <property type="gene ID" value="gene43177"/>
</dbReference>
<sequence length="63" mass="7198">MALAFPYEEFSLTSDSDVKVIGGSMTLLVGWVLARFKKIIPRYPEPEYKRVDPLVGKWKPLRG</sequence>
<dbReference type="AlphaFoldDB" id="A0A396H6P4"/>
<comment type="caution">
    <text evidence="1">The sequence shown here is derived from an EMBL/GenBank/DDBJ whole genome shotgun (WGS) entry which is preliminary data.</text>
</comment>
<dbReference type="EMBL" id="PSQE01000007">
    <property type="protein sequence ID" value="RHN48458.1"/>
    <property type="molecule type" value="Genomic_DNA"/>
</dbReference>
<organism evidence="1">
    <name type="scientific">Medicago truncatula</name>
    <name type="common">Barrel medic</name>
    <name type="synonym">Medicago tribuloides</name>
    <dbReference type="NCBI Taxonomy" id="3880"/>
    <lineage>
        <taxon>Eukaryota</taxon>
        <taxon>Viridiplantae</taxon>
        <taxon>Streptophyta</taxon>
        <taxon>Embryophyta</taxon>
        <taxon>Tracheophyta</taxon>
        <taxon>Spermatophyta</taxon>
        <taxon>Magnoliopsida</taxon>
        <taxon>eudicotyledons</taxon>
        <taxon>Gunneridae</taxon>
        <taxon>Pentapetalae</taxon>
        <taxon>rosids</taxon>
        <taxon>fabids</taxon>
        <taxon>Fabales</taxon>
        <taxon>Fabaceae</taxon>
        <taxon>Papilionoideae</taxon>
        <taxon>50 kb inversion clade</taxon>
        <taxon>NPAAA clade</taxon>
        <taxon>Hologalegina</taxon>
        <taxon>IRL clade</taxon>
        <taxon>Trifolieae</taxon>
        <taxon>Medicago</taxon>
    </lineage>
</organism>
<reference evidence="1" key="1">
    <citation type="journal article" date="2018" name="Nat. Plants">
        <title>Whole-genome landscape of Medicago truncatula symbiotic genes.</title>
        <authorList>
            <person name="Pecrix Y."/>
            <person name="Gamas P."/>
            <person name="Carrere S."/>
        </authorList>
    </citation>
    <scope>NUCLEOTIDE SEQUENCE</scope>
    <source>
        <tissue evidence="1">Leaves</tissue>
    </source>
</reference>
<accession>A0A396H6P4</accession>
<gene>
    <name evidence="1" type="ORF">MtrunA17_Chr7g0264011</name>
</gene>
<protein>
    <submittedName>
        <fullName evidence="1">Uncharacterized protein</fullName>
    </submittedName>
</protein>
<evidence type="ECO:0000313" key="1">
    <source>
        <dbReference type="EMBL" id="RHN48458.1"/>
    </source>
</evidence>